<dbReference type="Gene3D" id="3.10.10.10">
    <property type="entry name" value="HIV Type 1 Reverse Transcriptase, subunit A, domain 1"/>
    <property type="match status" value="1"/>
</dbReference>
<dbReference type="GeneID" id="9188094"/>
<dbReference type="RefSeq" id="XP_002835518.1">
    <property type="nucleotide sequence ID" value="XM_002835472.1"/>
</dbReference>
<dbReference type="EMBL" id="FN429997">
    <property type="protein sequence ID" value="CAZ79675.1"/>
    <property type="molecule type" value="Genomic_DNA"/>
</dbReference>
<organism evidence="1 2">
    <name type="scientific">Tuber melanosporum (strain Mel28)</name>
    <name type="common">Perigord black truffle</name>
    <dbReference type="NCBI Taxonomy" id="656061"/>
    <lineage>
        <taxon>Eukaryota</taxon>
        <taxon>Fungi</taxon>
        <taxon>Dikarya</taxon>
        <taxon>Ascomycota</taxon>
        <taxon>Pezizomycotina</taxon>
        <taxon>Pezizomycetes</taxon>
        <taxon>Pezizales</taxon>
        <taxon>Tuberaceae</taxon>
        <taxon>Tuber</taxon>
    </lineage>
</organism>
<accession>D5G582</accession>
<dbReference type="InParanoid" id="D5G582"/>
<keyword evidence="2" id="KW-1185">Reference proteome</keyword>
<protein>
    <submittedName>
        <fullName evidence="1">(Perigord truffle) hypothetical protein</fullName>
    </submittedName>
</protein>
<name>D5G582_TUBMM</name>
<dbReference type="Proteomes" id="UP000006911">
    <property type="component" value="Unassembled WGS sequence"/>
</dbReference>
<dbReference type="AlphaFoldDB" id="D5G582"/>
<sequence length="51" mass="5777">MFVPKAGSLGELRMGVKVFSKLDFWSGFHQHRMASQDIEKTAFVGPDSLYE</sequence>
<dbReference type="HOGENOM" id="CLU_3108135_0_0_1"/>
<dbReference type="InterPro" id="IPR043502">
    <property type="entry name" value="DNA/RNA_pol_sf"/>
</dbReference>
<dbReference type="InterPro" id="IPR043128">
    <property type="entry name" value="Rev_trsase/Diguanyl_cyclase"/>
</dbReference>
<dbReference type="Gene3D" id="3.30.70.270">
    <property type="match status" value="1"/>
</dbReference>
<evidence type="ECO:0000313" key="1">
    <source>
        <dbReference type="EMBL" id="CAZ79675.1"/>
    </source>
</evidence>
<reference evidence="1 2" key="1">
    <citation type="journal article" date="2010" name="Nature">
        <title>Perigord black truffle genome uncovers evolutionary origins and mechanisms of symbiosis.</title>
        <authorList>
            <person name="Martin F."/>
            <person name="Kohler A."/>
            <person name="Murat C."/>
            <person name="Balestrini R."/>
            <person name="Coutinho P.M."/>
            <person name="Jaillon O."/>
            <person name="Montanini B."/>
            <person name="Morin E."/>
            <person name="Noel B."/>
            <person name="Percudani R."/>
            <person name="Porcel B."/>
            <person name="Rubini A."/>
            <person name="Amicucci A."/>
            <person name="Amselem J."/>
            <person name="Anthouard V."/>
            <person name="Arcioni S."/>
            <person name="Artiguenave F."/>
            <person name="Aury J.M."/>
            <person name="Ballario P."/>
            <person name="Bolchi A."/>
            <person name="Brenna A."/>
            <person name="Brun A."/>
            <person name="Buee M."/>
            <person name="Cantarel B."/>
            <person name="Chevalier G."/>
            <person name="Couloux A."/>
            <person name="Da Silva C."/>
            <person name="Denoeud F."/>
            <person name="Duplessis S."/>
            <person name="Ghignone S."/>
            <person name="Hilselberger B."/>
            <person name="Iotti M."/>
            <person name="Marcais B."/>
            <person name="Mello A."/>
            <person name="Miranda M."/>
            <person name="Pacioni G."/>
            <person name="Quesneville H."/>
            <person name="Riccioni C."/>
            <person name="Ruotolo R."/>
            <person name="Splivallo R."/>
            <person name="Stocchi V."/>
            <person name="Tisserant E."/>
            <person name="Viscomi A.R."/>
            <person name="Zambonelli A."/>
            <person name="Zampieri E."/>
            <person name="Henrissat B."/>
            <person name="Lebrun M.H."/>
            <person name="Paolocci F."/>
            <person name="Bonfante P."/>
            <person name="Ottonello S."/>
            <person name="Wincker P."/>
        </authorList>
    </citation>
    <scope>NUCLEOTIDE SEQUENCE [LARGE SCALE GENOMIC DNA]</scope>
    <source>
        <strain evidence="1 2">Mel28</strain>
    </source>
</reference>
<proteinExistence type="predicted"/>
<gene>
    <name evidence="1" type="ORF">GSTUM_00000352001</name>
</gene>
<dbReference type="SUPFAM" id="SSF56672">
    <property type="entry name" value="DNA/RNA polymerases"/>
    <property type="match status" value="1"/>
</dbReference>
<dbReference type="KEGG" id="tml:GSTUM_00000352001"/>
<evidence type="ECO:0000313" key="2">
    <source>
        <dbReference type="Proteomes" id="UP000006911"/>
    </source>
</evidence>